<name>D3RYP5_FERPA</name>
<reference evidence="2 3" key="2">
    <citation type="journal article" date="2011" name="Stand. Genomic Sci.">
        <title>Complete genome sequence of Ferroglobus placidus AEDII12DO.</title>
        <authorList>
            <person name="Anderson I."/>
            <person name="Risso C."/>
            <person name="Holmes D."/>
            <person name="Lucas S."/>
            <person name="Copeland A."/>
            <person name="Lapidus A."/>
            <person name="Cheng J.F."/>
            <person name="Bruce D."/>
            <person name="Goodwin L."/>
            <person name="Pitluck S."/>
            <person name="Saunders E."/>
            <person name="Brettin T."/>
            <person name="Detter J.C."/>
            <person name="Han C."/>
            <person name="Tapia R."/>
            <person name="Larimer F."/>
            <person name="Land M."/>
            <person name="Hauser L."/>
            <person name="Woyke T."/>
            <person name="Lovley D."/>
            <person name="Kyrpides N."/>
            <person name="Ivanova N."/>
        </authorList>
    </citation>
    <scope>NUCLEOTIDE SEQUENCE [LARGE SCALE GENOMIC DNA]</scope>
    <source>
        <strain evidence="3">DSM 10642 / AEDII12DO</strain>
    </source>
</reference>
<dbReference type="PaxDb" id="589924-Ferp_1457"/>
<dbReference type="RefSeq" id="WP_012965951.1">
    <property type="nucleotide sequence ID" value="NC_013849.1"/>
</dbReference>
<dbReference type="InterPro" id="IPR009205">
    <property type="entry name" value="FlaC_arc"/>
</dbReference>
<dbReference type="EMBL" id="CP001899">
    <property type="protein sequence ID" value="ADC65608.1"/>
    <property type="molecule type" value="Genomic_DNA"/>
</dbReference>
<evidence type="ECO:0000313" key="2">
    <source>
        <dbReference type="EMBL" id="ADC65608.1"/>
    </source>
</evidence>
<reference evidence="3" key="1">
    <citation type="submission" date="2010-02" db="EMBL/GenBank/DDBJ databases">
        <title>Complete sequence of Ferroglobus placidus DSM 10642.</title>
        <authorList>
            <consortium name="US DOE Joint Genome Institute"/>
            <person name="Lucas S."/>
            <person name="Copeland A."/>
            <person name="Lapidus A."/>
            <person name="Cheng J.-F."/>
            <person name="Bruce D."/>
            <person name="Goodwin L."/>
            <person name="Pitluck S."/>
            <person name="Saunders E."/>
            <person name="Brettin T."/>
            <person name="Detter J.C."/>
            <person name="Han C."/>
            <person name="Tapia R."/>
            <person name="Larimer F."/>
            <person name="Land M."/>
            <person name="Hauser L."/>
            <person name="Kyrpides N."/>
            <person name="Ivanova N."/>
            <person name="Holmes D."/>
            <person name="Lovley D."/>
            <person name="Kyrpides N."/>
            <person name="Anderson I.J."/>
            <person name="Woyke T."/>
        </authorList>
    </citation>
    <scope>NUCLEOTIDE SEQUENCE [LARGE SCALE GENOMIC DNA]</scope>
    <source>
        <strain evidence="3">DSM 10642 / AEDII12DO</strain>
    </source>
</reference>
<dbReference type="STRING" id="589924.Ferp_1457"/>
<dbReference type="eggNOG" id="arCOG05119">
    <property type="taxonomic scope" value="Archaea"/>
</dbReference>
<dbReference type="KEGG" id="fpl:Ferp_1457"/>
<protein>
    <submittedName>
        <fullName evidence="2">Flagella accessory C family protein</fullName>
    </submittedName>
</protein>
<dbReference type="OrthoDB" id="121879at2157"/>
<feature type="region of interest" description="Disordered" evidence="1">
    <location>
        <begin position="1"/>
        <end position="32"/>
    </location>
</feature>
<keyword evidence="3" id="KW-1185">Reference proteome</keyword>
<evidence type="ECO:0000313" key="3">
    <source>
        <dbReference type="Proteomes" id="UP000002613"/>
    </source>
</evidence>
<gene>
    <name evidence="2" type="ordered locus">Ferp_1457</name>
</gene>
<keyword evidence="2" id="KW-0282">Flagellum</keyword>
<accession>D3RYP5</accession>
<dbReference type="Gene3D" id="1.20.5.340">
    <property type="match status" value="1"/>
</dbReference>
<dbReference type="GeneID" id="8778976"/>
<dbReference type="AlphaFoldDB" id="D3RYP5"/>
<dbReference type="Pfam" id="PF05377">
    <property type="entry name" value="FlaC_arch"/>
    <property type="match status" value="1"/>
</dbReference>
<feature type="compositionally biased region" description="Acidic residues" evidence="1">
    <location>
        <begin position="13"/>
        <end position="32"/>
    </location>
</feature>
<evidence type="ECO:0000256" key="1">
    <source>
        <dbReference type="SAM" id="MobiDB-lite"/>
    </source>
</evidence>
<organism evidence="2 3">
    <name type="scientific">Ferroglobus placidus (strain DSM 10642 / AEDII12DO)</name>
    <dbReference type="NCBI Taxonomy" id="589924"/>
    <lineage>
        <taxon>Archaea</taxon>
        <taxon>Methanobacteriati</taxon>
        <taxon>Methanobacteriota</taxon>
        <taxon>Archaeoglobi</taxon>
        <taxon>Archaeoglobales</taxon>
        <taxon>Archaeoglobaceae</taxon>
        <taxon>Ferroglobus</taxon>
    </lineage>
</organism>
<dbReference type="PIRSF" id="PIRSF018660">
    <property type="entry name" value="Archl_flaC"/>
    <property type="match status" value="1"/>
</dbReference>
<dbReference type="HOGENOM" id="CLU_123708_0_0_2"/>
<keyword evidence="2" id="KW-0969">Cilium</keyword>
<sequence length="161" mass="19130">MLKLFRRKKKEEEEVVEEETEEEVGEVESVEEKKEEEEDLIMKINERLNEIENRLPRIDVSISNLKREIDGLKENIQKLEDSIKDMMALYEVVSAQINPFVGQSKVTAISVERLNEMERKINSIEDVIRDLRLDLRYLFRSFVNVREIVNEVIYEEVISLE</sequence>
<dbReference type="Proteomes" id="UP000002613">
    <property type="component" value="Chromosome"/>
</dbReference>
<proteinExistence type="predicted"/>
<keyword evidence="2" id="KW-0966">Cell projection</keyword>